<evidence type="ECO:0000313" key="4">
    <source>
        <dbReference type="EMBL" id="MCP9274849.1"/>
    </source>
</evidence>
<dbReference type="InterPro" id="IPR042099">
    <property type="entry name" value="ANL_N_sf"/>
</dbReference>
<feature type="domain" description="AMP-dependent synthetase/ligase" evidence="3">
    <location>
        <begin position="74"/>
        <end position="263"/>
    </location>
</feature>
<evidence type="ECO:0000313" key="5">
    <source>
        <dbReference type="Proteomes" id="UP001651690"/>
    </source>
</evidence>
<dbReference type="Pfam" id="PF00501">
    <property type="entry name" value="AMP-binding"/>
    <property type="match status" value="1"/>
</dbReference>
<dbReference type="InterPro" id="IPR000873">
    <property type="entry name" value="AMP-dep_synth/lig_dom"/>
</dbReference>
<comment type="similarity">
    <text evidence="1">Belongs to the ATP-dependent AMP-binding enzyme family.</text>
</comment>
<proteinExistence type="inferred from homology"/>
<accession>A0ABT1M6Q4</accession>
<dbReference type="PANTHER" id="PTHR43201">
    <property type="entry name" value="ACYL-COA SYNTHETASE"/>
    <property type="match status" value="1"/>
</dbReference>
<dbReference type="RefSeq" id="WP_255062541.1">
    <property type="nucleotide sequence ID" value="NZ_JANDBD010000009.1"/>
</dbReference>
<gene>
    <name evidence="4" type="ORF">NM203_21890</name>
</gene>
<sequence>MKPSAPSGRLGNASEVLQRYLRAFSDLTSVVVVAPGRVAGAASSAVFAGWHVTDCSAQFVGTARQRTDELVFESSGTTGDPKLVRYRKQVIRDCATAIARMLELEAARDYIALINPRFAYGLSVLHSHHLAGTPVRFAKPPTTLAEWADVRESLRPDSTIYLAPHHSFLLAQDPHWRFNAPIELVFAGGPLRQSMVDALGRCFPNATVTNMYGQAELGPRISIGRSAITAFREGDVGRPLPGVDVRADPQGRISVRSPYRMESYVTAAGEPVPADASADWWPTGDVGRVGADGTVLITGRAASDINFLGGRIGLDHLRQIVRDVDGVLDVRVSAVRHQAFGECPHLRVLIPSRANRDAAERAVRIALSDNIGHAAAAAVVEVLDPASLPESGKL</sequence>
<evidence type="ECO:0000256" key="2">
    <source>
        <dbReference type="ARBA" id="ARBA00022598"/>
    </source>
</evidence>
<evidence type="ECO:0000259" key="3">
    <source>
        <dbReference type="Pfam" id="PF00501"/>
    </source>
</evidence>
<keyword evidence="5" id="KW-1185">Reference proteome</keyword>
<protein>
    <submittedName>
        <fullName evidence="4">Acyl--CoA ligase</fullName>
    </submittedName>
</protein>
<dbReference type="Gene3D" id="3.40.50.12780">
    <property type="entry name" value="N-terminal domain of ligase-like"/>
    <property type="match status" value="1"/>
</dbReference>
<dbReference type="EMBL" id="JANDBD010000009">
    <property type="protein sequence ID" value="MCP9274849.1"/>
    <property type="molecule type" value="Genomic_DNA"/>
</dbReference>
<dbReference type="GO" id="GO:0016874">
    <property type="term" value="F:ligase activity"/>
    <property type="evidence" value="ECO:0007669"/>
    <property type="project" value="UniProtKB-KW"/>
</dbReference>
<comment type="caution">
    <text evidence="4">The sequence shown here is derived from an EMBL/GenBank/DDBJ whole genome shotgun (WGS) entry which is preliminary data.</text>
</comment>
<reference evidence="4 5" key="1">
    <citation type="submission" date="2022-06" db="EMBL/GenBank/DDBJ databases">
        <title>Mycolicibacterium sp. CAU 1645 isolated from seawater.</title>
        <authorList>
            <person name="Kim W."/>
        </authorList>
    </citation>
    <scope>NUCLEOTIDE SEQUENCE [LARGE SCALE GENOMIC DNA]</scope>
    <source>
        <strain evidence="4 5">CAU 1645</strain>
    </source>
</reference>
<name>A0ABT1M6Q4_9MYCO</name>
<dbReference type="PANTHER" id="PTHR43201:SF5">
    <property type="entry name" value="MEDIUM-CHAIN ACYL-COA LIGASE ACSF2, MITOCHONDRIAL"/>
    <property type="match status" value="1"/>
</dbReference>
<dbReference type="Proteomes" id="UP001651690">
    <property type="component" value="Unassembled WGS sequence"/>
</dbReference>
<organism evidence="4 5">
    <name type="scientific">Mycolicibacterium arenosum</name>
    <dbReference type="NCBI Taxonomy" id="2952157"/>
    <lineage>
        <taxon>Bacteria</taxon>
        <taxon>Bacillati</taxon>
        <taxon>Actinomycetota</taxon>
        <taxon>Actinomycetes</taxon>
        <taxon>Mycobacteriales</taxon>
        <taxon>Mycobacteriaceae</taxon>
        <taxon>Mycolicibacterium</taxon>
    </lineage>
</organism>
<keyword evidence="2 4" id="KW-0436">Ligase</keyword>
<evidence type="ECO:0000256" key="1">
    <source>
        <dbReference type="ARBA" id="ARBA00006432"/>
    </source>
</evidence>
<dbReference type="SUPFAM" id="SSF56801">
    <property type="entry name" value="Acetyl-CoA synthetase-like"/>
    <property type="match status" value="1"/>
</dbReference>